<evidence type="ECO:0000313" key="2">
    <source>
        <dbReference type="Proteomes" id="UP001186974"/>
    </source>
</evidence>
<dbReference type="EMBL" id="JAWDJW010001602">
    <property type="protein sequence ID" value="KAK3078803.1"/>
    <property type="molecule type" value="Genomic_DNA"/>
</dbReference>
<keyword evidence="2" id="KW-1185">Reference proteome</keyword>
<organism evidence="1 2">
    <name type="scientific">Coniosporium uncinatum</name>
    <dbReference type="NCBI Taxonomy" id="93489"/>
    <lineage>
        <taxon>Eukaryota</taxon>
        <taxon>Fungi</taxon>
        <taxon>Dikarya</taxon>
        <taxon>Ascomycota</taxon>
        <taxon>Pezizomycotina</taxon>
        <taxon>Dothideomycetes</taxon>
        <taxon>Dothideomycetes incertae sedis</taxon>
        <taxon>Coniosporium</taxon>
    </lineage>
</organism>
<reference evidence="1" key="1">
    <citation type="submission" date="2024-09" db="EMBL/GenBank/DDBJ databases">
        <title>Black Yeasts Isolated from many extreme environments.</title>
        <authorList>
            <person name="Coleine C."/>
            <person name="Stajich J.E."/>
            <person name="Selbmann L."/>
        </authorList>
    </citation>
    <scope>NUCLEOTIDE SEQUENCE</scope>
    <source>
        <strain evidence="1">CCFEE 5737</strain>
    </source>
</reference>
<accession>A0ACC3DQ07</accession>
<name>A0ACC3DQ07_9PEZI</name>
<sequence length="431" mass="45436">ARLSQVLDEEKQKAASERSALLDQITSLVTANTTAQESRVSGYMTSFGQAVNAAASSHAEAEDAFNQGMDTWTERSRAVVGNLTKSRDSIKTRIKTDFADATSHATSLKQTTTSVHGTASRIVSEQMSHMDTQLHSIDEIVSRIHAQNETAHSTHVSSLSSLASTVRSSYGAVGDQFATSFSRLEALGSEMDTQAKALRDTLPELGPNAQLRQPLSELREAIDASQLQEYASTGETPARIQYDFPTTLPRTETHAQLLAKLRGDTSSIAALTNRSPSKAPIFTDALVDPSSSPSKSGSISTDRPTSASSAPITPAVGLRELDINVVAPPPAIAITTLNASSADEKSAAPVAAAQTNGDSGAEKRPAPPLFKRQNTLPEGLKESKLPMKRGGGRMTVAGVGGGGLDRENLRPGDFGASVGTAGRRLRSRGSD</sequence>
<comment type="caution">
    <text evidence="1">The sequence shown here is derived from an EMBL/GenBank/DDBJ whole genome shotgun (WGS) entry which is preliminary data.</text>
</comment>
<evidence type="ECO:0000313" key="1">
    <source>
        <dbReference type="EMBL" id="KAK3078803.1"/>
    </source>
</evidence>
<feature type="non-terminal residue" evidence="1">
    <location>
        <position position="1"/>
    </location>
</feature>
<protein>
    <submittedName>
        <fullName evidence="1">Uncharacterized protein</fullName>
    </submittedName>
</protein>
<dbReference type="Proteomes" id="UP001186974">
    <property type="component" value="Unassembled WGS sequence"/>
</dbReference>
<gene>
    <name evidence="1" type="ORF">LTS18_006587</name>
</gene>
<proteinExistence type="predicted"/>